<dbReference type="EMBL" id="QXIL01000024">
    <property type="protein sequence ID" value="RXI77028.1"/>
    <property type="molecule type" value="Genomic_DNA"/>
</dbReference>
<keyword evidence="5" id="KW-1185">Reference proteome</keyword>
<dbReference type="Pfam" id="PF06458">
    <property type="entry name" value="MucBP"/>
    <property type="match status" value="2"/>
</dbReference>
<dbReference type="InterPro" id="IPR009459">
    <property type="entry name" value="MucBP_dom"/>
</dbReference>
<feature type="region of interest" description="Disordered" evidence="2">
    <location>
        <begin position="15"/>
        <end position="51"/>
    </location>
</feature>
<dbReference type="AlphaFoldDB" id="A0A4Q0VGY3"/>
<gene>
    <name evidence="4" type="ORF">DXH47_09745</name>
</gene>
<organism evidence="4 5">
    <name type="scientific">Levilactobacillus suantsaii</name>
    <dbReference type="NCBI Taxonomy" id="2292255"/>
    <lineage>
        <taxon>Bacteria</taxon>
        <taxon>Bacillati</taxon>
        <taxon>Bacillota</taxon>
        <taxon>Bacilli</taxon>
        <taxon>Lactobacillales</taxon>
        <taxon>Lactobacillaceae</taxon>
        <taxon>Levilactobacillus</taxon>
    </lineage>
</organism>
<comment type="caution">
    <text evidence="4">The sequence shown here is derived from an EMBL/GenBank/DDBJ whole genome shotgun (WGS) entry which is preliminary data.</text>
</comment>
<name>A0A4Q0VGY3_9LACO</name>
<accession>A0A4Q0VGY3</accession>
<dbReference type="OrthoDB" id="2329985at2"/>
<dbReference type="Proteomes" id="UP000290602">
    <property type="component" value="Unassembled WGS sequence"/>
</dbReference>
<evidence type="ECO:0000313" key="4">
    <source>
        <dbReference type="EMBL" id="RXI77028.1"/>
    </source>
</evidence>
<feature type="domain" description="MucBP" evidence="3">
    <location>
        <begin position="136"/>
        <end position="198"/>
    </location>
</feature>
<keyword evidence="1" id="KW-0677">Repeat</keyword>
<evidence type="ECO:0000313" key="5">
    <source>
        <dbReference type="Proteomes" id="UP000290602"/>
    </source>
</evidence>
<evidence type="ECO:0000259" key="3">
    <source>
        <dbReference type="Pfam" id="PF06458"/>
    </source>
</evidence>
<proteinExistence type="predicted"/>
<feature type="compositionally biased region" description="Low complexity" evidence="2">
    <location>
        <begin position="33"/>
        <end position="45"/>
    </location>
</feature>
<sequence>MAFFNWLRRLLTPTRSHRPTTVPPRQATPVDRPFQPQRPTQQLTPTPQPTVPPVAVNPVTTHEQPNATLVVRIVDSQNRPLQPALVLTGQRGTAVHLTTPTIPGYTLAKMTGFTQTFLSEYGLMTLTYQRQWGYPVLVYQIDYDSGQLLALPGLFRGLLGASFHLAVPPVKGYHIFQAQGPQQGTYTDQTQRLLYFYRRDAWQTVQRVHQYVTLLSNHAVYALPAGQAYRYRFPATSLWRIFAIITLTDQTVWYNLGGNQWLNAAETKRRLHWSRHLELPRQTKLTGKAVQWSGTVDYVPDHAVTFYRDPYGEVAGQLPDGELLEIRRRVVDDQNLIWYQIGPQAYINARYVRLAKQV</sequence>
<dbReference type="RefSeq" id="WP_129033131.1">
    <property type="nucleotide sequence ID" value="NZ_CP059603.1"/>
</dbReference>
<protein>
    <recommendedName>
        <fullName evidence="3">MucBP domain-containing protein</fullName>
    </recommendedName>
</protein>
<evidence type="ECO:0000256" key="1">
    <source>
        <dbReference type="ARBA" id="ARBA00022737"/>
    </source>
</evidence>
<dbReference type="Gene3D" id="3.10.20.320">
    <property type="entry name" value="Putative peptidoglycan bound protein (lpxtg motif)"/>
    <property type="match status" value="1"/>
</dbReference>
<reference evidence="4 5" key="1">
    <citation type="submission" date="2018-08" db="EMBL/GenBank/DDBJ databases">
        <title>Lactobacillus suantsai sp. nov., isolated from traditional fermented suan-tsai in Taiwan.</title>
        <authorList>
            <person name="Huang C.-H."/>
        </authorList>
    </citation>
    <scope>NUCLEOTIDE SEQUENCE [LARGE SCALE GENOMIC DNA]</scope>
    <source>
        <strain evidence="4 5">BCRC 12945</strain>
    </source>
</reference>
<feature type="domain" description="MucBP" evidence="3">
    <location>
        <begin position="70"/>
        <end position="128"/>
    </location>
</feature>
<evidence type="ECO:0000256" key="2">
    <source>
        <dbReference type="SAM" id="MobiDB-lite"/>
    </source>
</evidence>